<evidence type="ECO:0000313" key="9">
    <source>
        <dbReference type="EMBL" id="VYT15663.1"/>
    </source>
</evidence>
<protein>
    <submittedName>
        <fullName evidence="9">sn-glycerol-3-phosphate transport system permease protein UgpA</fullName>
    </submittedName>
</protein>
<evidence type="ECO:0000256" key="5">
    <source>
        <dbReference type="ARBA" id="ARBA00022989"/>
    </source>
</evidence>
<dbReference type="PANTHER" id="PTHR30193">
    <property type="entry name" value="ABC TRANSPORTER PERMEASE PROTEIN"/>
    <property type="match status" value="1"/>
</dbReference>
<keyword evidence="3" id="KW-1003">Cell membrane</keyword>
<feature type="transmembrane region" description="Helical" evidence="7">
    <location>
        <begin position="220"/>
        <end position="243"/>
    </location>
</feature>
<evidence type="ECO:0000256" key="3">
    <source>
        <dbReference type="ARBA" id="ARBA00022475"/>
    </source>
</evidence>
<name>A0A6N2UFF7_9FIRM</name>
<feature type="transmembrane region" description="Helical" evidence="7">
    <location>
        <begin position="107"/>
        <end position="130"/>
    </location>
</feature>
<dbReference type="AlphaFoldDB" id="A0A6N2UFF7"/>
<feature type="transmembrane region" description="Helical" evidence="7">
    <location>
        <begin position="263"/>
        <end position="285"/>
    </location>
</feature>
<comment type="subcellular location">
    <subcellularLocation>
        <location evidence="1 7">Cell membrane</location>
        <topology evidence="1 7">Multi-pass membrane protein</topology>
    </subcellularLocation>
</comment>
<feature type="transmembrane region" description="Helical" evidence="7">
    <location>
        <begin position="12"/>
        <end position="31"/>
    </location>
</feature>
<dbReference type="Pfam" id="PF00528">
    <property type="entry name" value="BPD_transp_1"/>
    <property type="match status" value="1"/>
</dbReference>
<dbReference type="InterPro" id="IPR035906">
    <property type="entry name" value="MetI-like_sf"/>
</dbReference>
<feature type="transmembrane region" description="Helical" evidence="7">
    <location>
        <begin position="73"/>
        <end position="95"/>
    </location>
</feature>
<dbReference type="InterPro" id="IPR051393">
    <property type="entry name" value="ABC_transporter_permease"/>
</dbReference>
<proteinExistence type="inferred from homology"/>
<dbReference type="PROSITE" id="PS50928">
    <property type="entry name" value="ABC_TM1"/>
    <property type="match status" value="1"/>
</dbReference>
<gene>
    <name evidence="9" type="primary">ugpA</name>
    <name evidence="9" type="ORF">AVLFYP127_01062</name>
</gene>
<evidence type="ECO:0000256" key="2">
    <source>
        <dbReference type="ARBA" id="ARBA00022448"/>
    </source>
</evidence>
<keyword evidence="6 7" id="KW-0472">Membrane</keyword>
<keyword evidence="5 7" id="KW-1133">Transmembrane helix</keyword>
<accession>A0A6N2UFF7</accession>
<evidence type="ECO:0000256" key="4">
    <source>
        <dbReference type="ARBA" id="ARBA00022692"/>
    </source>
</evidence>
<dbReference type="RefSeq" id="WP_156329462.1">
    <property type="nucleotide sequence ID" value="NZ_CACRSW010000030.1"/>
</dbReference>
<comment type="similarity">
    <text evidence="7">Belongs to the binding-protein-dependent transport system permease family.</text>
</comment>
<dbReference type="GO" id="GO:0005886">
    <property type="term" value="C:plasma membrane"/>
    <property type="evidence" value="ECO:0007669"/>
    <property type="project" value="UniProtKB-SubCell"/>
</dbReference>
<evidence type="ECO:0000256" key="7">
    <source>
        <dbReference type="RuleBase" id="RU363032"/>
    </source>
</evidence>
<dbReference type="SUPFAM" id="SSF161098">
    <property type="entry name" value="MetI-like"/>
    <property type="match status" value="1"/>
</dbReference>
<organism evidence="9">
    <name type="scientific">Anaerococcus vaginalis</name>
    <dbReference type="NCBI Taxonomy" id="33037"/>
    <lineage>
        <taxon>Bacteria</taxon>
        <taxon>Bacillati</taxon>
        <taxon>Bacillota</taxon>
        <taxon>Tissierellia</taxon>
        <taxon>Tissierellales</taxon>
        <taxon>Peptoniphilaceae</taxon>
        <taxon>Anaerococcus</taxon>
    </lineage>
</organism>
<feature type="domain" description="ABC transmembrane type-1" evidence="8">
    <location>
        <begin position="69"/>
        <end position="285"/>
    </location>
</feature>
<dbReference type="InterPro" id="IPR000515">
    <property type="entry name" value="MetI-like"/>
</dbReference>
<evidence type="ECO:0000259" key="8">
    <source>
        <dbReference type="PROSITE" id="PS50928"/>
    </source>
</evidence>
<evidence type="ECO:0000256" key="1">
    <source>
        <dbReference type="ARBA" id="ARBA00004651"/>
    </source>
</evidence>
<dbReference type="EMBL" id="CACRSW010000030">
    <property type="protein sequence ID" value="VYT15663.1"/>
    <property type="molecule type" value="Genomic_DNA"/>
</dbReference>
<sequence length="296" mass="33624">MRNSKEKKRFIVFGLLPSLILYTIFMVYPTINVFYESLFKTGGLSGNKTFVGLDNFKLLFSDSNFIRSFQNTIFLIVIVTIVTMFLAIIFASILSREKIAGQNFFRIIFYIPNILSIAVIASIFAAIYGMDQGLINGFMRLFNSSHTNVPFLGDRMYVVYSIGFAMIWQAIGYYMVMYMSTMSQIPEHLYEAANLDGAGKIRQFFDITLPLTWQTIRTTLTFYVISNINIAFQIIKALTGGGPDGASLTLLNYQYEQAYTNSSFGYGLAIGVVVFLFSFILSAIIHRLTKRDIMQY</sequence>
<keyword evidence="2 7" id="KW-0813">Transport</keyword>
<dbReference type="GO" id="GO:0055085">
    <property type="term" value="P:transmembrane transport"/>
    <property type="evidence" value="ECO:0007669"/>
    <property type="project" value="InterPro"/>
</dbReference>
<reference evidence="9" key="1">
    <citation type="submission" date="2019-11" db="EMBL/GenBank/DDBJ databases">
        <authorList>
            <person name="Feng L."/>
        </authorList>
    </citation>
    <scope>NUCLEOTIDE SEQUENCE</scope>
    <source>
        <strain evidence="9">AvaginalisLFYP127</strain>
    </source>
</reference>
<feature type="transmembrane region" description="Helical" evidence="7">
    <location>
        <begin position="157"/>
        <end position="176"/>
    </location>
</feature>
<dbReference type="PANTHER" id="PTHR30193:SF41">
    <property type="entry name" value="DIACETYLCHITOBIOSE UPTAKE SYSTEM PERMEASE PROTEIN NGCF"/>
    <property type="match status" value="1"/>
</dbReference>
<dbReference type="CDD" id="cd06261">
    <property type="entry name" value="TM_PBP2"/>
    <property type="match status" value="1"/>
</dbReference>
<keyword evidence="4 7" id="KW-0812">Transmembrane</keyword>
<evidence type="ECO:0000256" key="6">
    <source>
        <dbReference type="ARBA" id="ARBA00023136"/>
    </source>
</evidence>
<dbReference type="Gene3D" id="1.10.3720.10">
    <property type="entry name" value="MetI-like"/>
    <property type="match status" value="1"/>
</dbReference>